<dbReference type="KEGG" id="tce:A3L02_02400"/>
<gene>
    <name evidence="1" type="ORF">A3L02_02400</name>
</gene>
<evidence type="ECO:0000313" key="2">
    <source>
        <dbReference type="Proteomes" id="UP000197156"/>
    </source>
</evidence>
<protein>
    <submittedName>
        <fullName evidence="1">Protein frxA</fullName>
    </submittedName>
</protein>
<dbReference type="NCBIfam" id="TIGR00072">
    <property type="entry name" value="hydrog_prot"/>
    <property type="match status" value="1"/>
</dbReference>
<dbReference type="RefSeq" id="WP_088862456.1">
    <property type="nucleotide sequence ID" value="NZ_CP014854.1"/>
</dbReference>
<proteinExistence type="predicted"/>
<dbReference type="Pfam" id="PF01750">
    <property type="entry name" value="HycI"/>
    <property type="match status" value="1"/>
</dbReference>
<dbReference type="PANTHER" id="PTHR30302">
    <property type="entry name" value="HYDROGENASE 1 MATURATION PROTEASE"/>
    <property type="match status" value="1"/>
</dbReference>
<dbReference type="GO" id="GO:0016485">
    <property type="term" value="P:protein processing"/>
    <property type="evidence" value="ECO:0007669"/>
    <property type="project" value="TreeGrafter"/>
</dbReference>
<dbReference type="InterPro" id="IPR000671">
    <property type="entry name" value="Peptidase_A31"/>
</dbReference>
<evidence type="ECO:0000313" key="1">
    <source>
        <dbReference type="EMBL" id="ASI98496.1"/>
    </source>
</evidence>
<dbReference type="OrthoDB" id="85598at2157"/>
<dbReference type="Proteomes" id="UP000197156">
    <property type="component" value="Chromosome"/>
</dbReference>
<dbReference type="PANTHER" id="PTHR30302:SF7">
    <property type="entry name" value="F420-NONREDUCING HYDROGENASE II"/>
    <property type="match status" value="1"/>
</dbReference>
<dbReference type="GO" id="GO:0008047">
    <property type="term" value="F:enzyme activator activity"/>
    <property type="evidence" value="ECO:0007669"/>
    <property type="project" value="InterPro"/>
</dbReference>
<dbReference type="SUPFAM" id="SSF53163">
    <property type="entry name" value="HybD-like"/>
    <property type="match status" value="1"/>
</dbReference>
<reference evidence="1 2" key="1">
    <citation type="submission" date="2016-03" db="EMBL/GenBank/DDBJ databases">
        <title>Complete genome sequence of Thermococcus celer.</title>
        <authorList>
            <person name="Oger P.M."/>
        </authorList>
    </citation>
    <scope>NUCLEOTIDE SEQUENCE [LARGE SCALE GENOMIC DNA]</scope>
    <source>
        <strain evidence="1 2">Vu 13</strain>
    </source>
</reference>
<accession>A0A218P0P3</accession>
<keyword evidence="2" id="KW-1185">Reference proteome</keyword>
<dbReference type="GO" id="GO:0004175">
    <property type="term" value="F:endopeptidase activity"/>
    <property type="evidence" value="ECO:0007669"/>
    <property type="project" value="TreeGrafter"/>
</dbReference>
<organism evidence="1 2">
    <name type="scientific">Thermococcus celer Vu 13 = JCM 8558</name>
    <dbReference type="NCBI Taxonomy" id="1293037"/>
    <lineage>
        <taxon>Archaea</taxon>
        <taxon>Methanobacteriati</taxon>
        <taxon>Methanobacteriota</taxon>
        <taxon>Thermococci</taxon>
        <taxon>Thermococcales</taxon>
        <taxon>Thermococcaceae</taxon>
        <taxon>Thermococcus</taxon>
    </lineage>
</organism>
<dbReference type="CDD" id="cd00518">
    <property type="entry name" value="H2MP"/>
    <property type="match status" value="1"/>
</dbReference>
<dbReference type="EMBL" id="CP014854">
    <property type="protein sequence ID" value="ASI98496.1"/>
    <property type="molecule type" value="Genomic_DNA"/>
</dbReference>
<dbReference type="AlphaFoldDB" id="A0A218P0P3"/>
<sequence length="149" mass="16599">MRTLVLALGNELMTDDGVGLRAGRLLLERGCNVLEVGTDVFRLSSYYNGEERLIVIDAILSGELKPGEVIHLQGEEVFEKLRAEIRSAHFMGAIEGLKLLMSLDERLKNAELHFIGVVAKRIDLGTELSEEVRNALPRVVELVEELCKN</sequence>
<name>A0A218P0P3_THECE</name>
<dbReference type="InterPro" id="IPR023430">
    <property type="entry name" value="Pept_HybD-like_dom_sf"/>
</dbReference>
<dbReference type="Gene3D" id="3.40.50.1450">
    <property type="entry name" value="HybD-like"/>
    <property type="match status" value="1"/>
</dbReference>
<dbReference type="GeneID" id="33323568"/>
<dbReference type="PRINTS" id="PR00446">
    <property type="entry name" value="HYDRGNUPTAKE"/>
</dbReference>